<dbReference type="KEGG" id="ptaw:DW352_01400"/>
<evidence type="ECO:0000313" key="3">
    <source>
        <dbReference type="Proteomes" id="UP000254889"/>
    </source>
</evidence>
<keyword evidence="3" id="KW-1185">Reference proteome</keyword>
<dbReference type="PANTHER" id="PTHR36930:SF1">
    <property type="entry name" value="MOSC DOMAIN-CONTAINING PROTEIN"/>
    <property type="match status" value="1"/>
</dbReference>
<reference evidence="2 3" key="1">
    <citation type="submission" date="2018-07" db="EMBL/GenBank/DDBJ databases">
        <authorList>
            <person name="Quirk P.G."/>
            <person name="Krulwich T.A."/>
        </authorList>
    </citation>
    <scope>NUCLEOTIDE SEQUENCE [LARGE SCALE GENOMIC DNA]</scope>
    <source>
        <strain evidence="2 3">CC-BB4</strain>
    </source>
</reference>
<gene>
    <name evidence="2" type="ORF">DW352_01400</name>
</gene>
<dbReference type="InterPro" id="IPR052716">
    <property type="entry name" value="MOSC_domain"/>
</dbReference>
<dbReference type="SUPFAM" id="SSF50800">
    <property type="entry name" value="PK beta-barrel domain-like"/>
    <property type="match status" value="1"/>
</dbReference>
<sequence length="183" mass="19801">MTGNPVGRVVAVCAAKGHNFSKPPCLSIRLLKGLGVEGDAHMGEKVKHLFLARKNPDAPNLRQVHLMHTELFEEVRAKGFDVKPGDLGENVTTEGIDLLDLSTGTKLHLGDEAVIEVTGLRNPCYQIDNFQKGLLHATLDKSGPKLVRKTGIMSIVLVGGDVRPGDTIRVEPPEGPHRPLELV</sequence>
<dbReference type="GO" id="GO:0030151">
    <property type="term" value="F:molybdenum ion binding"/>
    <property type="evidence" value="ECO:0007669"/>
    <property type="project" value="InterPro"/>
</dbReference>
<dbReference type="OrthoDB" id="9786134at2"/>
<dbReference type="Proteomes" id="UP000254889">
    <property type="component" value="Chromosome"/>
</dbReference>
<dbReference type="GO" id="GO:0030170">
    <property type="term" value="F:pyridoxal phosphate binding"/>
    <property type="evidence" value="ECO:0007669"/>
    <property type="project" value="InterPro"/>
</dbReference>
<accession>A0A345ZQU0</accession>
<dbReference type="RefSeq" id="WP_115687830.1">
    <property type="nucleotide sequence ID" value="NZ_CP031417.1"/>
</dbReference>
<protein>
    <submittedName>
        <fullName evidence="2">MOSC domain-containing protein</fullName>
    </submittedName>
</protein>
<feature type="domain" description="MOSC" evidence="1">
    <location>
        <begin position="23"/>
        <end position="171"/>
    </location>
</feature>
<dbReference type="InterPro" id="IPR005302">
    <property type="entry name" value="MoCF_Sase_C"/>
</dbReference>
<evidence type="ECO:0000259" key="1">
    <source>
        <dbReference type="PROSITE" id="PS51340"/>
    </source>
</evidence>
<name>A0A345ZQU0_9HYPH</name>
<dbReference type="PANTHER" id="PTHR36930">
    <property type="entry name" value="METAL-SULFUR CLUSTER BIOSYNTHESIS PROTEINS YUAD-RELATED"/>
    <property type="match status" value="1"/>
</dbReference>
<evidence type="ECO:0000313" key="2">
    <source>
        <dbReference type="EMBL" id="AXK79287.1"/>
    </source>
</evidence>
<dbReference type="Pfam" id="PF03473">
    <property type="entry name" value="MOSC"/>
    <property type="match status" value="1"/>
</dbReference>
<dbReference type="EMBL" id="CP031417">
    <property type="protein sequence ID" value="AXK79287.1"/>
    <property type="molecule type" value="Genomic_DNA"/>
</dbReference>
<dbReference type="PROSITE" id="PS51340">
    <property type="entry name" value="MOSC"/>
    <property type="match status" value="1"/>
</dbReference>
<dbReference type="Gene3D" id="2.40.33.20">
    <property type="entry name" value="PK beta-barrel domain-like"/>
    <property type="match status" value="1"/>
</dbReference>
<organism evidence="2 3">
    <name type="scientific">Pseudolabrys taiwanensis</name>
    <dbReference type="NCBI Taxonomy" id="331696"/>
    <lineage>
        <taxon>Bacteria</taxon>
        <taxon>Pseudomonadati</taxon>
        <taxon>Pseudomonadota</taxon>
        <taxon>Alphaproteobacteria</taxon>
        <taxon>Hyphomicrobiales</taxon>
        <taxon>Xanthobacteraceae</taxon>
        <taxon>Pseudolabrys</taxon>
    </lineage>
</organism>
<dbReference type="GO" id="GO:0003824">
    <property type="term" value="F:catalytic activity"/>
    <property type="evidence" value="ECO:0007669"/>
    <property type="project" value="InterPro"/>
</dbReference>
<dbReference type="InterPro" id="IPR011037">
    <property type="entry name" value="Pyrv_Knase-like_insert_dom_sf"/>
</dbReference>
<dbReference type="AlphaFoldDB" id="A0A345ZQU0"/>
<proteinExistence type="predicted"/>